<dbReference type="Gene3D" id="1.10.287.990">
    <property type="entry name" value="Fe,Mn superoxide dismutase (SOD) domain"/>
    <property type="match status" value="1"/>
</dbReference>
<dbReference type="PANTHER" id="PTHR11404:SF6">
    <property type="entry name" value="SUPEROXIDE DISMUTASE [MN], MITOCHONDRIAL"/>
    <property type="match status" value="1"/>
</dbReference>
<dbReference type="InterPro" id="IPR050265">
    <property type="entry name" value="Fe/Mn_Superoxide_Dismutase"/>
</dbReference>
<dbReference type="InterPro" id="IPR019831">
    <property type="entry name" value="Mn/Fe_SOD_N"/>
</dbReference>
<feature type="domain" description="Manganese/iron superoxide dismutase C-terminal" evidence="7">
    <location>
        <begin position="339"/>
        <end position="441"/>
    </location>
</feature>
<dbReference type="InterPro" id="IPR036314">
    <property type="entry name" value="SOD_C_sf"/>
</dbReference>
<dbReference type="InterPro" id="IPR036324">
    <property type="entry name" value="Mn/Fe_SOD_N_sf"/>
</dbReference>
<comment type="caution">
    <text evidence="8">The sequence shown here is derived from an EMBL/GenBank/DDBJ whole genome shotgun (WGS) entry which is preliminary data.</text>
</comment>
<dbReference type="RefSeq" id="WP_144845662.1">
    <property type="nucleotide sequence ID" value="NZ_VNJI01000009.1"/>
</dbReference>
<keyword evidence="9" id="KW-1185">Reference proteome</keyword>
<evidence type="ECO:0000259" key="6">
    <source>
        <dbReference type="Pfam" id="PF00081"/>
    </source>
</evidence>
<dbReference type="GO" id="GO:0004784">
    <property type="term" value="F:superoxide dismutase activity"/>
    <property type="evidence" value="ECO:0007669"/>
    <property type="project" value="UniProtKB-EC"/>
</dbReference>
<sequence length="453" mass="50780">MLETYGSLGPHRVLEDIRFWKLQEAEHTSMIQELVPMLEPSYVALLQQWNALFRETAEDAEQWRETIQHSKGPVSPYIGTRVDELVRTAIAQSQEYVKHLQLLTKHSDPLKKHSAAQKNVKHMIRQSEYFLDLLSRLESAPEMTEAPAGAMSGAGGGQVTRSEAGSGSGSGLGSGSSSGLGKVTPAARSKEKEERVYLHIHGIAQEEPQLERVSLLAAASNLGPAVDLTATQEGVWSGLEPSTVPPVPIGGHRLPPLPYPYSALEPYMDAATIQVHHAVHHQRYVDGLNQAEIRLAEARECGDFSFLRHWQRALDLHGAGHYLHTLFWHSMKPKGGGEPKGALEAEMKRSFGSFESFREHFSAAASQVEGGGWVLLVWSPRSHRLEVLQTEKHQYLSPWEVLPLLVLDVWEHAYYHQYAHDRSSYISAWWNLVNWDYVEARYVSACSLRWPPL</sequence>
<dbReference type="OrthoDB" id="9803125at2"/>
<organism evidence="8 9">
    <name type="scientific">Paenibacillus cremeus</name>
    <dbReference type="NCBI Taxonomy" id="2163881"/>
    <lineage>
        <taxon>Bacteria</taxon>
        <taxon>Bacillati</taxon>
        <taxon>Bacillota</taxon>
        <taxon>Bacilli</taxon>
        <taxon>Bacillales</taxon>
        <taxon>Paenibacillaceae</taxon>
        <taxon>Paenibacillus</taxon>
    </lineage>
</organism>
<proteinExistence type="inferred from homology"/>
<name>A0A559KDJ4_9BACL</name>
<evidence type="ECO:0000313" key="8">
    <source>
        <dbReference type="EMBL" id="TVY10179.1"/>
    </source>
</evidence>
<dbReference type="InterPro" id="IPR021328">
    <property type="entry name" value="CotB-like"/>
</dbReference>
<dbReference type="InterPro" id="IPR019832">
    <property type="entry name" value="Mn/Fe_SOD_C"/>
</dbReference>
<dbReference type="PANTHER" id="PTHR11404">
    <property type="entry name" value="SUPEROXIDE DISMUTASE 2"/>
    <property type="match status" value="1"/>
</dbReference>
<dbReference type="Gene3D" id="3.55.40.20">
    <property type="entry name" value="Iron/manganese superoxide dismutase, C-terminal domain"/>
    <property type="match status" value="1"/>
</dbReference>
<dbReference type="EC" id="1.15.1.1" evidence="2"/>
<dbReference type="Proteomes" id="UP000317036">
    <property type="component" value="Unassembled WGS sequence"/>
</dbReference>
<dbReference type="AlphaFoldDB" id="A0A559KDJ4"/>
<dbReference type="GO" id="GO:0046872">
    <property type="term" value="F:metal ion binding"/>
    <property type="evidence" value="ECO:0007669"/>
    <property type="project" value="UniProtKB-KW"/>
</dbReference>
<dbReference type="Pfam" id="PF02777">
    <property type="entry name" value="Sod_Fe_C"/>
    <property type="match status" value="1"/>
</dbReference>
<reference evidence="8 9" key="1">
    <citation type="submission" date="2019-07" db="EMBL/GenBank/DDBJ databases">
        <authorList>
            <person name="Kim J."/>
        </authorList>
    </citation>
    <scope>NUCLEOTIDE SEQUENCE [LARGE SCALE GENOMIC DNA]</scope>
    <source>
        <strain evidence="8 9">JC52</strain>
    </source>
</reference>
<evidence type="ECO:0000313" key="9">
    <source>
        <dbReference type="Proteomes" id="UP000317036"/>
    </source>
</evidence>
<keyword evidence="3" id="KW-0479">Metal-binding</keyword>
<evidence type="ECO:0000256" key="2">
    <source>
        <dbReference type="ARBA" id="ARBA00012682"/>
    </source>
</evidence>
<dbReference type="InterPro" id="IPR019833">
    <property type="entry name" value="Mn/Fe_SOD_BS"/>
</dbReference>
<accession>A0A559KDJ4</accession>
<dbReference type="FunFam" id="3.55.40.20:FF:000004">
    <property type="entry name" value="Superoxide dismutase [Fe]"/>
    <property type="match status" value="1"/>
</dbReference>
<evidence type="ECO:0000259" key="7">
    <source>
        <dbReference type="Pfam" id="PF02777"/>
    </source>
</evidence>
<dbReference type="SUPFAM" id="SSF54719">
    <property type="entry name" value="Fe,Mn superoxide dismutase (SOD), C-terminal domain"/>
    <property type="match status" value="1"/>
</dbReference>
<dbReference type="SUPFAM" id="SSF46609">
    <property type="entry name" value="Fe,Mn superoxide dismutase (SOD), N-terminal domain"/>
    <property type="match status" value="1"/>
</dbReference>
<dbReference type="InterPro" id="IPR001189">
    <property type="entry name" value="Mn/Fe_SOD"/>
</dbReference>
<dbReference type="EMBL" id="VNJI01000009">
    <property type="protein sequence ID" value="TVY10179.1"/>
    <property type="molecule type" value="Genomic_DNA"/>
</dbReference>
<protein>
    <recommendedName>
        <fullName evidence="2">superoxide dismutase</fullName>
        <ecNumber evidence="2">1.15.1.1</ecNumber>
    </recommendedName>
</protein>
<dbReference type="PROSITE" id="PS00088">
    <property type="entry name" value="SOD_MN"/>
    <property type="match status" value="1"/>
</dbReference>
<evidence type="ECO:0000256" key="4">
    <source>
        <dbReference type="ARBA" id="ARBA00023002"/>
    </source>
</evidence>
<evidence type="ECO:0000256" key="3">
    <source>
        <dbReference type="ARBA" id="ARBA00022723"/>
    </source>
</evidence>
<evidence type="ECO:0000256" key="1">
    <source>
        <dbReference type="ARBA" id="ARBA00008714"/>
    </source>
</evidence>
<feature type="region of interest" description="Disordered" evidence="5">
    <location>
        <begin position="142"/>
        <end position="188"/>
    </location>
</feature>
<dbReference type="PRINTS" id="PR01703">
    <property type="entry name" value="MNSODISMTASE"/>
</dbReference>
<comment type="similarity">
    <text evidence="1">Belongs to the iron/manganese superoxide dismutase family.</text>
</comment>
<dbReference type="Gene3D" id="1.20.1260.120">
    <property type="entry name" value="Protein of unknown function DUF2935"/>
    <property type="match status" value="1"/>
</dbReference>
<evidence type="ECO:0000256" key="5">
    <source>
        <dbReference type="SAM" id="MobiDB-lite"/>
    </source>
</evidence>
<gene>
    <name evidence="8" type="ORF">FPZ49_08875</name>
</gene>
<feature type="domain" description="Manganese/iron superoxide dismutase N-terminal" evidence="6">
    <location>
        <begin position="252"/>
        <end position="332"/>
    </location>
</feature>
<feature type="compositionally biased region" description="Gly residues" evidence="5">
    <location>
        <begin position="166"/>
        <end position="178"/>
    </location>
</feature>
<dbReference type="Pfam" id="PF00081">
    <property type="entry name" value="Sod_Fe_N"/>
    <property type="match status" value="1"/>
</dbReference>
<dbReference type="Pfam" id="PF11155">
    <property type="entry name" value="DUF2935"/>
    <property type="match status" value="1"/>
</dbReference>
<keyword evidence="4" id="KW-0560">Oxidoreductase</keyword>
<dbReference type="SUPFAM" id="SSF158430">
    <property type="entry name" value="Bacillus cereus metalloprotein-like"/>
    <property type="match status" value="1"/>
</dbReference>